<evidence type="ECO:0000256" key="6">
    <source>
        <dbReference type="ARBA" id="ARBA00022989"/>
    </source>
</evidence>
<evidence type="ECO:0000256" key="4">
    <source>
        <dbReference type="ARBA" id="ARBA00022692"/>
    </source>
</evidence>
<feature type="transmembrane region" description="Helical" evidence="10">
    <location>
        <begin position="540"/>
        <end position="560"/>
    </location>
</feature>
<feature type="transmembrane region" description="Helical" evidence="10">
    <location>
        <begin position="341"/>
        <end position="360"/>
    </location>
</feature>
<comment type="similarity">
    <text evidence="2 8">Belongs to the sodium:neurotransmitter symporter (SNF) (TC 2.A.22) family.</text>
</comment>
<dbReference type="Proteomes" id="UP000694941">
    <property type="component" value="Unplaced"/>
</dbReference>
<feature type="transmembrane region" description="Helical" evidence="10">
    <location>
        <begin position="163"/>
        <end position="184"/>
    </location>
</feature>
<reference evidence="12" key="1">
    <citation type="submission" date="2025-08" db="UniProtKB">
        <authorList>
            <consortium name="RefSeq"/>
        </authorList>
    </citation>
    <scope>IDENTIFICATION</scope>
    <source>
        <tissue evidence="12">Muscle</tissue>
    </source>
</reference>
<evidence type="ECO:0000256" key="2">
    <source>
        <dbReference type="ARBA" id="ARBA00006459"/>
    </source>
</evidence>
<feature type="compositionally biased region" description="Low complexity" evidence="9">
    <location>
        <begin position="296"/>
        <end position="308"/>
    </location>
</feature>
<sequence length="655" mass="73039">MTPIGFTMEKPETLDQNMLISRSQSGLVIPRAQTMLAVGSQETSVTKSQSGSPRRNFSCDLSCAMRYTEPLSFTTSHAPVPSERRFSHSYPELKQFGDFLNSQEVNSDSDGSTTQSVTSSTDYQPSWNRKLDFLFFSVSHALGLGNIWRFPYFCYMNGGGSFFIAYLIVMLFCGIPMLRAELAIGQLTQNKMINAFGRLCPLTKGLGIAGILASFWLTASYSVLFAWSLFYFFNSIFEVPRWSRCNNSWNTQLCRTHGSITELTTKLLTVDQVLVSGPNQTLAKENGTESEGEVRSSSIIPSENNNSEMASPLSGFCRSAEEFFNQKLIEVTNGLDNMGQVRWELFASILVCLILVYIAVRKSSFRLVRRRYKLVLVPLVLLLALLIRVVVLDGSSSGLRFFFQPTAEGLVNPKVWLYAVAQTLHSLGLGIGTVLSMASRNKQHNDMIRDSRIIALVNLVVITLVGCVFYGVVGHVSYVWQTSIDNVLNYDPGSVFVLYSELLATMPLPTLWAILFFLMMLCLALNSQGGIYYFKLMDHYLSVILVVVIATLELCTLSWLYGVKHLVANIRQMTGKIPSLYFIVCLYCVAPVIMLVIIIYYSIQDGGMPTQRSYHYPVWSHILGGLFVGLSLSSLLILAVQAFKNAPKANIFSVS</sequence>
<keyword evidence="4 8" id="KW-0812">Transmembrane</keyword>
<feature type="region of interest" description="Disordered" evidence="9">
    <location>
        <begin position="282"/>
        <end position="312"/>
    </location>
</feature>
<evidence type="ECO:0000256" key="7">
    <source>
        <dbReference type="ARBA" id="ARBA00023136"/>
    </source>
</evidence>
<dbReference type="InterPro" id="IPR037272">
    <property type="entry name" value="SNS_sf"/>
</dbReference>
<keyword evidence="5 8" id="KW-0769">Symport</keyword>
<evidence type="ECO:0000256" key="1">
    <source>
        <dbReference type="ARBA" id="ARBA00004141"/>
    </source>
</evidence>
<feature type="transmembrane region" description="Helical" evidence="10">
    <location>
        <begin position="511"/>
        <end position="533"/>
    </location>
</feature>
<evidence type="ECO:0000256" key="5">
    <source>
        <dbReference type="ARBA" id="ARBA00022847"/>
    </source>
</evidence>
<protein>
    <recommendedName>
        <fullName evidence="8">Transporter</fullName>
    </recommendedName>
</protein>
<evidence type="ECO:0000256" key="8">
    <source>
        <dbReference type="RuleBase" id="RU003732"/>
    </source>
</evidence>
<accession>A0ABM1SE65</accession>
<keyword evidence="7 10" id="KW-0472">Membrane</keyword>
<keyword evidence="3 8" id="KW-0813">Transport</keyword>
<dbReference type="PROSITE" id="PS50267">
    <property type="entry name" value="NA_NEUROTRAN_SYMP_3"/>
    <property type="match status" value="1"/>
</dbReference>
<organism evidence="11 12">
    <name type="scientific">Limulus polyphemus</name>
    <name type="common">Atlantic horseshoe crab</name>
    <dbReference type="NCBI Taxonomy" id="6850"/>
    <lineage>
        <taxon>Eukaryota</taxon>
        <taxon>Metazoa</taxon>
        <taxon>Ecdysozoa</taxon>
        <taxon>Arthropoda</taxon>
        <taxon>Chelicerata</taxon>
        <taxon>Merostomata</taxon>
        <taxon>Xiphosura</taxon>
        <taxon>Limulidae</taxon>
        <taxon>Limulus</taxon>
    </lineage>
</organism>
<evidence type="ECO:0000256" key="9">
    <source>
        <dbReference type="SAM" id="MobiDB-lite"/>
    </source>
</evidence>
<feature type="transmembrane region" description="Helical" evidence="10">
    <location>
        <begin position="415"/>
        <end position="435"/>
    </location>
</feature>
<feature type="transmembrane region" description="Helical" evidence="10">
    <location>
        <begin position="372"/>
        <end position="391"/>
    </location>
</feature>
<evidence type="ECO:0000256" key="10">
    <source>
        <dbReference type="SAM" id="Phobius"/>
    </source>
</evidence>
<dbReference type="PRINTS" id="PR00176">
    <property type="entry name" value="NANEUSMPORT"/>
</dbReference>
<proteinExistence type="inferred from homology"/>
<dbReference type="SUPFAM" id="SSF161070">
    <property type="entry name" value="SNF-like"/>
    <property type="match status" value="1"/>
</dbReference>
<dbReference type="PANTHER" id="PTHR11616:SF303">
    <property type="entry name" value="SODIUM- AND CHLORIDE-DEPENDENT GABA TRANSPORTER INE"/>
    <property type="match status" value="1"/>
</dbReference>
<evidence type="ECO:0000256" key="3">
    <source>
        <dbReference type="ARBA" id="ARBA00022448"/>
    </source>
</evidence>
<feature type="transmembrane region" description="Helical" evidence="10">
    <location>
        <begin position="622"/>
        <end position="643"/>
    </location>
</feature>
<dbReference type="RefSeq" id="XP_022241920.1">
    <property type="nucleotide sequence ID" value="XM_022386212.1"/>
</dbReference>
<evidence type="ECO:0000313" key="11">
    <source>
        <dbReference type="Proteomes" id="UP000694941"/>
    </source>
</evidence>
<dbReference type="PROSITE" id="PS00610">
    <property type="entry name" value="NA_NEUROTRAN_SYMP_1"/>
    <property type="match status" value="1"/>
</dbReference>
<dbReference type="InterPro" id="IPR000175">
    <property type="entry name" value="Na/ntran_symport"/>
</dbReference>
<dbReference type="Pfam" id="PF00209">
    <property type="entry name" value="SNF"/>
    <property type="match status" value="1"/>
</dbReference>
<dbReference type="GeneID" id="106459678"/>
<name>A0ABM1SE65_LIMPO</name>
<evidence type="ECO:0000313" key="12">
    <source>
        <dbReference type="RefSeq" id="XP_022241920.1"/>
    </source>
</evidence>
<feature type="transmembrane region" description="Helical" evidence="10">
    <location>
        <begin position="205"/>
        <end position="233"/>
    </location>
</feature>
<feature type="transmembrane region" description="Helical" evidence="10">
    <location>
        <begin position="133"/>
        <end position="151"/>
    </location>
</feature>
<gene>
    <name evidence="12" type="primary">LOC106459678</name>
</gene>
<keyword evidence="11" id="KW-1185">Reference proteome</keyword>
<comment type="subcellular location">
    <subcellularLocation>
        <location evidence="1">Membrane</location>
        <topology evidence="1">Multi-pass membrane protein</topology>
    </subcellularLocation>
</comment>
<feature type="transmembrane region" description="Helical" evidence="10">
    <location>
        <begin position="456"/>
        <end position="480"/>
    </location>
</feature>
<keyword evidence="6 10" id="KW-1133">Transmembrane helix</keyword>
<feature type="region of interest" description="Disordered" evidence="9">
    <location>
        <begin position="105"/>
        <end position="124"/>
    </location>
</feature>
<dbReference type="PANTHER" id="PTHR11616">
    <property type="entry name" value="SODIUM/CHLORIDE DEPENDENT TRANSPORTER"/>
    <property type="match status" value="1"/>
</dbReference>
<feature type="transmembrane region" description="Helical" evidence="10">
    <location>
        <begin position="580"/>
        <end position="601"/>
    </location>
</feature>